<protein>
    <submittedName>
        <fullName evidence="2">Uncharacterized protein</fullName>
    </submittedName>
</protein>
<dbReference type="AlphaFoldDB" id="A0A510XQL2"/>
<feature type="coiled-coil region" evidence="1">
    <location>
        <begin position="5"/>
        <end position="32"/>
    </location>
</feature>
<name>A0A510XQL2_9GAMM</name>
<evidence type="ECO:0000313" key="2">
    <source>
        <dbReference type="EMBL" id="GEK53315.1"/>
    </source>
</evidence>
<evidence type="ECO:0000256" key="1">
    <source>
        <dbReference type="SAM" id="Coils"/>
    </source>
</evidence>
<keyword evidence="3" id="KW-1185">Reference proteome</keyword>
<accession>A0A510XQL2</accession>
<comment type="caution">
    <text evidence="2">The sequence shown here is derived from an EMBL/GenBank/DDBJ whole genome shotgun (WGS) entry which is preliminary data.</text>
</comment>
<proteinExistence type="predicted"/>
<reference evidence="2 3" key="1">
    <citation type="submission" date="2019-07" db="EMBL/GenBank/DDBJ databases">
        <title>Whole genome shotgun sequence of Pseudoalteromonas espejiana NBRC 102222.</title>
        <authorList>
            <person name="Hosoyama A."/>
            <person name="Uohara A."/>
            <person name="Ohji S."/>
            <person name="Ichikawa N."/>
        </authorList>
    </citation>
    <scope>NUCLEOTIDE SEQUENCE [LARGE SCALE GENOMIC DNA]</scope>
    <source>
        <strain evidence="2 3">NBRC 102222</strain>
    </source>
</reference>
<evidence type="ECO:0000313" key="3">
    <source>
        <dbReference type="Proteomes" id="UP000321419"/>
    </source>
</evidence>
<organism evidence="2 3">
    <name type="scientific">Pseudoalteromonas espejiana</name>
    <dbReference type="NCBI Taxonomy" id="28107"/>
    <lineage>
        <taxon>Bacteria</taxon>
        <taxon>Pseudomonadati</taxon>
        <taxon>Pseudomonadota</taxon>
        <taxon>Gammaproteobacteria</taxon>
        <taxon>Alteromonadales</taxon>
        <taxon>Pseudoalteromonadaceae</taxon>
        <taxon>Pseudoalteromonas</taxon>
    </lineage>
</organism>
<dbReference type="EMBL" id="BJUM01000002">
    <property type="protein sequence ID" value="GEK53315.1"/>
    <property type="molecule type" value="Genomic_DNA"/>
</dbReference>
<gene>
    <name evidence="2" type="ORF">PES01_01600</name>
</gene>
<keyword evidence="1" id="KW-0175">Coiled coil</keyword>
<dbReference type="Proteomes" id="UP000321419">
    <property type="component" value="Unassembled WGS sequence"/>
</dbReference>
<dbReference type="OrthoDB" id="6315266at2"/>
<sequence length="98" mass="11352">MQAKLEQLEGQLNLLKRQVTEQKIEKSTAQLELFLNSLKDVFSQPHKLNQLEQVRLQEMNQQLITLCQQLQGAKDSSKSNLSNLMKNKKKVGLYNQLK</sequence>
<dbReference type="RefSeq" id="WP_089348326.1">
    <property type="nucleotide sequence ID" value="NZ_BJUM01000002.1"/>
</dbReference>